<keyword evidence="2" id="KW-1185">Reference proteome</keyword>
<dbReference type="EMBL" id="MU151093">
    <property type="protein sequence ID" value="KAF9450985.1"/>
    <property type="molecule type" value="Genomic_DNA"/>
</dbReference>
<organism evidence="1 2">
    <name type="scientific">Macrolepiota fuliginosa MF-IS2</name>
    <dbReference type="NCBI Taxonomy" id="1400762"/>
    <lineage>
        <taxon>Eukaryota</taxon>
        <taxon>Fungi</taxon>
        <taxon>Dikarya</taxon>
        <taxon>Basidiomycota</taxon>
        <taxon>Agaricomycotina</taxon>
        <taxon>Agaricomycetes</taxon>
        <taxon>Agaricomycetidae</taxon>
        <taxon>Agaricales</taxon>
        <taxon>Agaricineae</taxon>
        <taxon>Agaricaceae</taxon>
        <taxon>Macrolepiota</taxon>
    </lineage>
</organism>
<sequence>MRILRFLIFYFYHRLSANDQARFLHLDQGIFRRSLQNLHSVIYVPSVGESHRARPRVYHTSFSDFLKDPNRSGKFWLNPDAAMNDVALQSLHWMENDDRSQSNETLIEFSVLHGWHACWNLPNDFIPGLINRLEHFNFSHITQAHIIADDVAKLLKRLYSLVRKHLQQIPHLCHSRE</sequence>
<proteinExistence type="predicted"/>
<reference evidence="1" key="1">
    <citation type="submission" date="2020-11" db="EMBL/GenBank/DDBJ databases">
        <authorList>
            <consortium name="DOE Joint Genome Institute"/>
            <person name="Ahrendt S."/>
            <person name="Riley R."/>
            <person name="Andreopoulos W."/>
            <person name="Labutti K."/>
            <person name="Pangilinan J."/>
            <person name="Ruiz-Duenas F.J."/>
            <person name="Barrasa J.M."/>
            <person name="Sanchez-Garcia M."/>
            <person name="Camarero S."/>
            <person name="Miyauchi S."/>
            <person name="Serrano A."/>
            <person name="Linde D."/>
            <person name="Babiker R."/>
            <person name="Drula E."/>
            <person name="Ayuso-Fernandez I."/>
            <person name="Pacheco R."/>
            <person name="Padilla G."/>
            <person name="Ferreira P."/>
            <person name="Barriuso J."/>
            <person name="Kellner H."/>
            <person name="Castanera R."/>
            <person name="Alfaro M."/>
            <person name="Ramirez L."/>
            <person name="Pisabarro A.G."/>
            <person name="Kuo A."/>
            <person name="Tritt A."/>
            <person name="Lipzen A."/>
            <person name="He G."/>
            <person name="Yan M."/>
            <person name="Ng V."/>
            <person name="Cullen D."/>
            <person name="Martin F."/>
            <person name="Rosso M.-N."/>
            <person name="Henrissat B."/>
            <person name="Hibbett D."/>
            <person name="Martinez A.T."/>
            <person name="Grigoriev I.V."/>
        </authorList>
    </citation>
    <scope>NUCLEOTIDE SEQUENCE</scope>
    <source>
        <strain evidence="1">MF-IS2</strain>
    </source>
</reference>
<protein>
    <submittedName>
        <fullName evidence="1">Uncharacterized protein</fullName>
    </submittedName>
</protein>
<comment type="caution">
    <text evidence="1">The sequence shown here is derived from an EMBL/GenBank/DDBJ whole genome shotgun (WGS) entry which is preliminary data.</text>
</comment>
<name>A0A9P6C6L6_9AGAR</name>
<dbReference type="OrthoDB" id="3027122at2759"/>
<evidence type="ECO:0000313" key="2">
    <source>
        <dbReference type="Proteomes" id="UP000807342"/>
    </source>
</evidence>
<dbReference type="AlphaFoldDB" id="A0A9P6C6L6"/>
<gene>
    <name evidence="1" type="ORF">P691DRAFT_414734</name>
</gene>
<evidence type="ECO:0000313" key="1">
    <source>
        <dbReference type="EMBL" id="KAF9450985.1"/>
    </source>
</evidence>
<dbReference type="Proteomes" id="UP000807342">
    <property type="component" value="Unassembled WGS sequence"/>
</dbReference>
<accession>A0A9P6C6L6</accession>